<feature type="compositionally biased region" description="Low complexity" evidence="1">
    <location>
        <begin position="104"/>
        <end position="114"/>
    </location>
</feature>
<protein>
    <recommendedName>
        <fullName evidence="4">Lipoprotein</fullName>
    </recommendedName>
</protein>
<keyword evidence="3" id="KW-1185">Reference proteome</keyword>
<gene>
    <name evidence="2" type="ORF">GTZ93_33505</name>
</gene>
<organism evidence="2 3">
    <name type="scientific">Corallococcus exiguus</name>
    <dbReference type="NCBI Taxonomy" id="83462"/>
    <lineage>
        <taxon>Bacteria</taxon>
        <taxon>Pseudomonadati</taxon>
        <taxon>Myxococcota</taxon>
        <taxon>Myxococcia</taxon>
        <taxon>Myxococcales</taxon>
        <taxon>Cystobacterineae</taxon>
        <taxon>Myxococcaceae</taxon>
        <taxon>Corallococcus</taxon>
    </lineage>
</organism>
<dbReference type="EMBL" id="JAAAPK010000011">
    <property type="protein sequence ID" value="NBC44731.1"/>
    <property type="molecule type" value="Genomic_DNA"/>
</dbReference>
<dbReference type="PROSITE" id="PS51257">
    <property type="entry name" value="PROKAR_LIPOPROTEIN"/>
    <property type="match status" value="1"/>
</dbReference>
<comment type="caution">
    <text evidence="2">The sequence shown here is derived from an EMBL/GenBank/DDBJ whole genome shotgun (WGS) entry which is preliminary data.</text>
</comment>
<feature type="region of interest" description="Disordered" evidence="1">
    <location>
        <begin position="85"/>
        <end position="114"/>
    </location>
</feature>
<name>A0A7X5BSW9_9BACT</name>
<reference evidence="2 3" key="1">
    <citation type="submission" date="2020-01" db="EMBL/GenBank/DDBJ databases">
        <title>The draft genome sequence of Corallococcus exiguus DSM 14696.</title>
        <authorList>
            <person name="Zhang X."/>
            <person name="Zhu H."/>
        </authorList>
    </citation>
    <scope>NUCLEOTIDE SEQUENCE [LARGE SCALE GENOMIC DNA]</scope>
    <source>
        <strain evidence="2 3">DSM 14696</strain>
    </source>
</reference>
<feature type="region of interest" description="Disordered" evidence="1">
    <location>
        <begin position="22"/>
        <end position="46"/>
    </location>
</feature>
<evidence type="ECO:0000313" key="2">
    <source>
        <dbReference type="EMBL" id="NBC44731.1"/>
    </source>
</evidence>
<feature type="region of interest" description="Disordered" evidence="1">
    <location>
        <begin position="244"/>
        <end position="266"/>
    </location>
</feature>
<dbReference type="Proteomes" id="UP000537825">
    <property type="component" value="Unassembled WGS sequence"/>
</dbReference>
<dbReference type="AlphaFoldDB" id="A0A7X5BSW9"/>
<feature type="compositionally biased region" description="Low complexity" evidence="1">
    <location>
        <begin position="341"/>
        <end position="358"/>
    </location>
</feature>
<accession>A0A7X5BSW9</accession>
<dbReference type="RefSeq" id="WP_139921881.1">
    <property type="nucleotide sequence ID" value="NZ_JAAAPK010000011.1"/>
</dbReference>
<evidence type="ECO:0008006" key="4">
    <source>
        <dbReference type="Google" id="ProtNLM"/>
    </source>
</evidence>
<feature type="region of interest" description="Disordered" evidence="1">
    <location>
        <begin position="338"/>
        <end position="365"/>
    </location>
</feature>
<evidence type="ECO:0000313" key="3">
    <source>
        <dbReference type="Proteomes" id="UP000537825"/>
    </source>
</evidence>
<proteinExistence type="predicted"/>
<feature type="compositionally biased region" description="Low complexity" evidence="1">
    <location>
        <begin position="35"/>
        <end position="46"/>
    </location>
</feature>
<sequence>MKRSLSGLLVALAFTACKQEAPGKMEPIPRPPGATAPEPAEAAPVPAAPAVPKDAVVLRWKLVQDAPISFRLNLALDRNAPVLESAPAEKPAKADKKKGKDAKAAPAAQAPAAAKAPVPTEYTYVLVLDKSGERQLRVAPNTGAPEDATFSDRGFIIDGLQGPARNLATLVLELPRDPVRPGETWPLGTELTTPDALGTLFRRAPGGERHNRVKLVSVTPGDNGEQVATLEYDIVEQFGGTLSAPRPALPKKDKAAKQAGPENTAIEVPNELDDAPAPTAQPEGTELGATVKVTGKGEFLVKAGQWRSWEGTLSTALNGPAQPAVNLPAGTYKARITPVSAPQQAPAAPQAPEAAPAPTATPPAP</sequence>
<evidence type="ECO:0000256" key="1">
    <source>
        <dbReference type="SAM" id="MobiDB-lite"/>
    </source>
</evidence>